<gene>
    <name evidence="1" type="ORF">SAMN05428983_0962</name>
</gene>
<evidence type="ECO:0000313" key="2">
    <source>
        <dbReference type="Proteomes" id="UP000198917"/>
    </source>
</evidence>
<reference evidence="1 2" key="1">
    <citation type="submission" date="2016-10" db="EMBL/GenBank/DDBJ databases">
        <authorList>
            <person name="Varghese N."/>
            <person name="Submissions S."/>
        </authorList>
    </citation>
    <scope>NUCLEOTIDE SEQUENCE [LARGE SCALE GENOMIC DNA]</scope>
    <source>
        <strain evidence="1 2">PDC82</strain>
    </source>
</reference>
<dbReference type="EMBL" id="FNEW01000001">
    <property type="protein sequence ID" value="SDJ28002.1"/>
    <property type="molecule type" value="Genomic_DNA"/>
</dbReference>
<dbReference type="Proteomes" id="UP000198917">
    <property type="component" value="Unassembled WGS sequence"/>
</dbReference>
<accession>A0A7Z7BHY2</accession>
<proteinExistence type="predicted"/>
<name>A0A7Z7BHY2_9HYPH</name>
<comment type="caution">
    <text evidence="1">The sequence shown here is derived from an EMBL/GenBank/DDBJ whole genome shotgun (WGS) entry which is preliminary data.</text>
</comment>
<organism evidence="1 2">
    <name type="scientific">Agrobacterium fabrum</name>
    <dbReference type="NCBI Taxonomy" id="1176649"/>
    <lineage>
        <taxon>Bacteria</taxon>
        <taxon>Pseudomonadati</taxon>
        <taxon>Pseudomonadota</taxon>
        <taxon>Alphaproteobacteria</taxon>
        <taxon>Hyphomicrobiales</taxon>
        <taxon>Rhizobiaceae</taxon>
        <taxon>Rhizobium/Agrobacterium group</taxon>
        <taxon>Agrobacterium</taxon>
        <taxon>Agrobacterium tumefaciens complex</taxon>
    </lineage>
</organism>
<protein>
    <submittedName>
        <fullName evidence="1">Uncharacterized protein</fullName>
    </submittedName>
</protein>
<dbReference type="AlphaFoldDB" id="A0A7Z7BHY2"/>
<evidence type="ECO:0000313" key="1">
    <source>
        <dbReference type="EMBL" id="SDJ28002.1"/>
    </source>
</evidence>
<sequence length="74" mass="8361">MWHGSALCSFALREVQKRASDPEGLGWGGYPHSFEKPASNENVNKYHIGSFIIQYGVYKTPYDLKKGVVDSRLE</sequence>